<name>A0A017T6S3_9BACT</name>
<dbReference type="CDD" id="cd16922">
    <property type="entry name" value="HATPase_EvgS-ArcB-TorS-like"/>
    <property type="match status" value="1"/>
</dbReference>
<dbReference type="SMART" id="SM00448">
    <property type="entry name" value="REC"/>
    <property type="match status" value="1"/>
</dbReference>
<dbReference type="SUPFAM" id="SSF47384">
    <property type="entry name" value="Homodimeric domain of signal transducing histidine kinase"/>
    <property type="match status" value="1"/>
</dbReference>
<organism evidence="11 12">
    <name type="scientific">Chondromyces apiculatus DSM 436</name>
    <dbReference type="NCBI Taxonomy" id="1192034"/>
    <lineage>
        <taxon>Bacteria</taxon>
        <taxon>Pseudomonadati</taxon>
        <taxon>Myxococcota</taxon>
        <taxon>Polyangia</taxon>
        <taxon>Polyangiales</taxon>
        <taxon>Polyangiaceae</taxon>
        <taxon>Chondromyces</taxon>
    </lineage>
</organism>
<dbReference type="InterPro" id="IPR000700">
    <property type="entry name" value="PAS-assoc_C"/>
</dbReference>
<dbReference type="InterPro" id="IPR036890">
    <property type="entry name" value="HATPase_C_sf"/>
</dbReference>
<evidence type="ECO:0000256" key="2">
    <source>
        <dbReference type="ARBA" id="ARBA00012438"/>
    </source>
</evidence>
<evidence type="ECO:0000259" key="9">
    <source>
        <dbReference type="PROSITE" id="PS50112"/>
    </source>
</evidence>
<dbReference type="EMBL" id="ASRX01000037">
    <property type="protein sequence ID" value="EYF04281.1"/>
    <property type="molecule type" value="Genomic_DNA"/>
</dbReference>
<feature type="domain" description="PAS" evidence="9">
    <location>
        <begin position="312"/>
        <end position="383"/>
    </location>
</feature>
<keyword evidence="11" id="KW-0418">Kinase</keyword>
<evidence type="ECO:0000259" key="10">
    <source>
        <dbReference type="PROSITE" id="PS50113"/>
    </source>
</evidence>
<proteinExistence type="predicted"/>
<dbReference type="InterPro" id="IPR005467">
    <property type="entry name" value="His_kinase_dom"/>
</dbReference>
<evidence type="ECO:0000313" key="11">
    <source>
        <dbReference type="EMBL" id="EYF04281.1"/>
    </source>
</evidence>
<keyword evidence="12" id="KW-1185">Reference proteome</keyword>
<dbReference type="CDD" id="cd00082">
    <property type="entry name" value="HisKA"/>
    <property type="match status" value="1"/>
</dbReference>
<keyword evidence="3 4" id="KW-0597">Phosphoprotein</keyword>
<feature type="region of interest" description="Disordered" evidence="6">
    <location>
        <begin position="712"/>
        <end position="741"/>
    </location>
</feature>
<dbReference type="SMART" id="SM00091">
    <property type="entry name" value="PAS"/>
    <property type="match status" value="3"/>
</dbReference>
<evidence type="ECO:0000313" key="12">
    <source>
        <dbReference type="Proteomes" id="UP000019678"/>
    </source>
</evidence>
<evidence type="ECO:0000256" key="6">
    <source>
        <dbReference type="SAM" id="MobiDB-lite"/>
    </source>
</evidence>
<dbReference type="STRING" id="1192034.CAP_4758"/>
<dbReference type="Gene3D" id="3.30.450.20">
    <property type="entry name" value="PAS domain"/>
    <property type="match status" value="3"/>
</dbReference>
<comment type="catalytic activity">
    <reaction evidence="1">
        <text>ATP + protein L-histidine = ADP + protein N-phospho-L-histidine.</text>
        <dbReference type="EC" id="2.7.13.3"/>
    </reaction>
</comment>
<dbReference type="FunFam" id="3.30.565.10:FF:000010">
    <property type="entry name" value="Sensor histidine kinase RcsC"/>
    <property type="match status" value="1"/>
</dbReference>
<dbReference type="EC" id="2.7.13.3" evidence="2"/>
<dbReference type="InterPro" id="IPR003594">
    <property type="entry name" value="HATPase_dom"/>
</dbReference>
<dbReference type="InterPro" id="IPR013767">
    <property type="entry name" value="PAS_fold"/>
</dbReference>
<dbReference type="SUPFAM" id="SSF52172">
    <property type="entry name" value="CheY-like"/>
    <property type="match status" value="1"/>
</dbReference>
<dbReference type="GO" id="GO:0000155">
    <property type="term" value="F:phosphorelay sensor kinase activity"/>
    <property type="evidence" value="ECO:0007669"/>
    <property type="project" value="InterPro"/>
</dbReference>
<dbReference type="InterPro" id="IPR011006">
    <property type="entry name" value="CheY-like_superfamily"/>
</dbReference>
<dbReference type="RefSeq" id="WP_052375683.1">
    <property type="nucleotide sequence ID" value="NZ_ASRX01000037.1"/>
</dbReference>
<dbReference type="Pfam" id="PF02518">
    <property type="entry name" value="HATPase_c"/>
    <property type="match status" value="1"/>
</dbReference>
<feature type="domain" description="Response regulatory" evidence="8">
    <location>
        <begin position="747"/>
        <end position="865"/>
    </location>
</feature>
<dbReference type="SUPFAM" id="SSF55785">
    <property type="entry name" value="PYP-like sensor domain (PAS domain)"/>
    <property type="match status" value="3"/>
</dbReference>
<dbReference type="InterPro" id="IPR001789">
    <property type="entry name" value="Sig_transdc_resp-reg_receiver"/>
</dbReference>
<dbReference type="SMART" id="SM00388">
    <property type="entry name" value="HisKA"/>
    <property type="match status" value="1"/>
</dbReference>
<dbReference type="PROSITE" id="PS50109">
    <property type="entry name" value="HIS_KIN"/>
    <property type="match status" value="1"/>
</dbReference>
<dbReference type="Gene3D" id="3.40.50.2300">
    <property type="match status" value="1"/>
</dbReference>
<evidence type="ECO:0000256" key="4">
    <source>
        <dbReference type="PROSITE-ProRule" id="PRU00169"/>
    </source>
</evidence>
<dbReference type="OrthoDB" id="9806821at2"/>
<dbReference type="Gene3D" id="1.10.287.130">
    <property type="match status" value="1"/>
</dbReference>
<sequence length="871" mass="95786">MTAAAPPTTPRRPTVDFKALFDASPNPYMLLDRELRYVDANQAYLRTTASRLEDIRGRHVLDAFPHDPEDPQNENARQLRASFERVLARRAPDVLALIVYRVPAHVDGNVIIQERYWSATHTPLFDEQGEVAFILQHTVDITELQALKRSAARLPHEASSPEPVQADLLGRAQRVQQENVTLNAEIDHVRRMFDQAPGFLCFLRGREHVFELANRAYYDLVGHRPLLGKPIREALPEIEGQGFLELLDRVFITSTPFVGRAMPMRAQRTPGAPPELVYLDFIYQPIVDPSGKVAGIFVQGNDITEQKRLEAERERLVTLVEQSSDFIGVGDAEGNAVYVNEAGQRMLGLPQERVSQANLLDFFFEEDRPFVQNTIVPAVMKKGSWTGEFRFKNFTTGEPIPAYYNVFSLRDPVTHAHTGIATVSRDISDLHRQQREREALLLRAEEARAEAEQANRLKDDFLAMVSHELRTPLNAMLGWVRLLRAGQIPADQKARAMEIIERNGRLQSHVIDDLLDVNRISTGKLTLQLGPVTLAAVVDTALDTIRPAAEAKQLTLHVAVDPEARLTGDESRLHQVVWNLLSNAIKFTPAHGEVRLTIERQPDTIEITVVDTGKGITEDFLPHVFERFRQAEGGTTRAHGGLGLGLAIVKQIVELHGGAIVVTSPGSTRGARFTVTLPVSPPTRAPSSTATPSVAMPSVATPAVATPAAVAPAAAPQSTATPLPIPAPPPTPSPTSWTSPPELSGLRILVVDDEADARDIMRDLLERCGSEVSTAASAAEAFTLLHERRPDLILSDIGMAGEDGYAFMRRLRALPPEEGGRTPSIAITAYARAAERTRALVAGYKAHVPKPVDPAELMAVIVSVLQVHGTR</sequence>
<dbReference type="PANTHER" id="PTHR43547">
    <property type="entry name" value="TWO-COMPONENT HISTIDINE KINASE"/>
    <property type="match status" value="1"/>
</dbReference>
<dbReference type="InterPro" id="IPR004358">
    <property type="entry name" value="Sig_transdc_His_kin-like_C"/>
</dbReference>
<dbReference type="eggNOG" id="COG4191">
    <property type="taxonomic scope" value="Bacteria"/>
</dbReference>
<dbReference type="PROSITE" id="PS50113">
    <property type="entry name" value="PAC"/>
    <property type="match status" value="1"/>
</dbReference>
<feature type="compositionally biased region" description="Low complexity" evidence="6">
    <location>
        <begin position="712"/>
        <end position="722"/>
    </location>
</feature>
<evidence type="ECO:0000256" key="3">
    <source>
        <dbReference type="ARBA" id="ARBA00022553"/>
    </source>
</evidence>
<keyword evidence="11" id="KW-0808">Transferase</keyword>
<dbReference type="CDD" id="cd00130">
    <property type="entry name" value="PAS"/>
    <property type="match status" value="1"/>
</dbReference>
<dbReference type="PROSITE" id="PS50110">
    <property type="entry name" value="RESPONSE_REGULATORY"/>
    <property type="match status" value="1"/>
</dbReference>
<dbReference type="Gene3D" id="3.30.565.10">
    <property type="entry name" value="Histidine kinase-like ATPase, C-terminal domain"/>
    <property type="match status" value="1"/>
</dbReference>
<dbReference type="AlphaFoldDB" id="A0A017T6S3"/>
<dbReference type="Pfam" id="PF00072">
    <property type="entry name" value="Response_reg"/>
    <property type="match status" value="1"/>
</dbReference>
<dbReference type="InterPro" id="IPR000014">
    <property type="entry name" value="PAS"/>
</dbReference>
<feature type="domain" description="Histidine kinase" evidence="7">
    <location>
        <begin position="464"/>
        <end position="681"/>
    </location>
</feature>
<evidence type="ECO:0000259" key="7">
    <source>
        <dbReference type="PROSITE" id="PS50109"/>
    </source>
</evidence>
<dbReference type="PRINTS" id="PR00344">
    <property type="entry name" value="BCTRLSENSOR"/>
</dbReference>
<dbReference type="InterPro" id="IPR003661">
    <property type="entry name" value="HisK_dim/P_dom"/>
</dbReference>
<feature type="compositionally biased region" description="Pro residues" evidence="6">
    <location>
        <begin position="723"/>
        <end position="733"/>
    </location>
</feature>
<dbReference type="CDD" id="cd17580">
    <property type="entry name" value="REC_2_DhkD-like"/>
    <property type="match status" value="1"/>
</dbReference>
<protein>
    <recommendedName>
        <fullName evidence="2">histidine kinase</fullName>
        <ecNumber evidence="2">2.7.13.3</ecNumber>
    </recommendedName>
</protein>
<dbReference type="GO" id="GO:0006355">
    <property type="term" value="P:regulation of DNA-templated transcription"/>
    <property type="evidence" value="ECO:0007669"/>
    <property type="project" value="InterPro"/>
</dbReference>
<dbReference type="eggNOG" id="COG5002">
    <property type="taxonomic scope" value="Bacteria"/>
</dbReference>
<dbReference type="PANTHER" id="PTHR43547:SF2">
    <property type="entry name" value="HYBRID SIGNAL TRANSDUCTION HISTIDINE KINASE C"/>
    <property type="match status" value="1"/>
</dbReference>
<evidence type="ECO:0000259" key="8">
    <source>
        <dbReference type="PROSITE" id="PS50110"/>
    </source>
</evidence>
<dbReference type="PROSITE" id="PS50112">
    <property type="entry name" value="PAS"/>
    <property type="match status" value="1"/>
</dbReference>
<dbReference type="Pfam" id="PF00512">
    <property type="entry name" value="HisKA"/>
    <property type="match status" value="1"/>
</dbReference>
<feature type="coiled-coil region" evidence="5">
    <location>
        <begin position="430"/>
        <end position="464"/>
    </location>
</feature>
<dbReference type="Pfam" id="PF08448">
    <property type="entry name" value="PAS_4"/>
    <property type="match status" value="2"/>
</dbReference>
<dbReference type="SMART" id="SM00387">
    <property type="entry name" value="HATPase_c"/>
    <property type="match status" value="1"/>
</dbReference>
<dbReference type="InterPro" id="IPR013656">
    <property type="entry name" value="PAS_4"/>
</dbReference>
<dbReference type="InterPro" id="IPR035965">
    <property type="entry name" value="PAS-like_dom_sf"/>
</dbReference>
<evidence type="ECO:0000256" key="1">
    <source>
        <dbReference type="ARBA" id="ARBA00000085"/>
    </source>
</evidence>
<gene>
    <name evidence="11" type="ORF">CAP_4758</name>
</gene>
<dbReference type="Proteomes" id="UP000019678">
    <property type="component" value="Unassembled WGS sequence"/>
</dbReference>
<dbReference type="InterPro" id="IPR036097">
    <property type="entry name" value="HisK_dim/P_sf"/>
</dbReference>
<dbReference type="eggNOG" id="COG0745">
    <property type="taxonomic scope" value="Bacteria"/>
</dbReference>
<feature type="modified residue" description="4-aspartylphosphate" evidence="4">
    <location>
        <position position="796"/>
    </location>
</feature>
<comment type="caution">
    <text evidence="11">The sequence shown here is derived from an EMBL/GenBank/DDBJ whole genome shotgun (WGS) entry which is preliminary data.</text>
</comment>
<evidence type="ECO:0000256" key="5">
    <source>
        <dbReference type="SAM" id="Coils"/>
    </source>
</evidence>
<dbReference type="SUPFAM" id="SSF55874">
    <property type="entry name" value="ATPase domain of HSP90 chaperone/DNA topoisomerase II/histidine kinase"/>
    <property type="match status" value="1"/>
</dbReference>
<reference evidence="11 12" key="1">
    <citation type="submission" date="2013-05" db="EMBL/GenBank/DDBJ databases">
        <title>Genome assembly of Chondromyces apiculatus DSM 436.</title>
        <authorList>
            <person name="Sharma G."/>
            <person name="Khatri I."/>
            <person name="Kaur C."/>
            <person name="Mayilraj S."/>
            <person name="Subramanian S."/>
        </authorList>
    </citation>
    <scope>NUCLEOTIDE SEQUENCE [LARGE SCALE GENOMIC DNA]</scope>
    <source>
        <strain evidence="11 12">DSM 436</strain>
    </source>
</reference>
<dbReference type="Pfam" id="PF00989">
    <property type="entry name" value="PAS"/>
    <property type="match status" value="1"/>
</dbReference>
<dbReference type="NCBIfam" id="TIGR00229">
    <property type="entry name" value="sensory_box"/>
    <property type="match status" value="2"/>
</dbReference>
<keyword evidence="5" id="KW-0175">Coiled coil</keyword>
<accession>A0A017T6S3</accession>
<feature type="domain" description="PAC" evidence="10">
    <location>
        <begin position="260"/>
        <end position="315"/>
    </location>
</feature>